<organism evidence="15 16">
    <name type="scientific">Corynebacterium pseudopelargi</name>
    <dbReference type="NCBI Taxonomy" id="2080757"/>
    <lineage>
        <taxon>Bacteria</taxon>
        <taxon>Bacillati</taxon>
        <taxon>Actinomycetota</taxon>
        <taxon>Actinomycetes</taxon>
        <taxon>Mycobacteriales</taxon>
        <taxon>Corynebacteriaceae</taxon>
        <taxon>Corynebacterium</taxon>
    </lineage>
</organism>
<dbReference type="AlphaFoldDB" id="A0A3G6ISM5"/>
<keyword evidence="6 13" id="KW-0573">Peptidoglycan synthesis</keyword>
<dbReference type="InterPro" id="IPR041280">
    <property type="entry name" value="Big_10"/>
</dbReference>
<dbReference type="InterPro" id="IPR050979">
    <property type="entry name" value="LD-transpeptidase"/>
</dbReference>
<evidence type="ECO:0000313" key="16">
    <source>
        <dbReference type="Proteomes" id="UP000271426"/>
    </source>
</evidence>
<dbReference type="InterPro" id="IPR038063">
    <property type="entry name" value="Transpep_catalytic_dom"/>
</dbReference>
<comment type="pathway">
    <text evidence="1 13">Cell wall biogenesis; peptidoglycan biosynthesis.</text>
</comment>
<dbReference type="GO" id="GO:0016746">
    <property type="term" value="F:acyltransferase activity"/>
    <property type="evidence" value="ECO:0007669"/>
    <property type="project" value="UniProtKB-KW"/>
</dbReference>
<comment type="pathway">
    <text evidence="12">Glycan biosynthesis.</text>
</comment>
<feature type="active site" description="Nucleophile" evidence="13">
    <location>
        <position position="341"/>
    </location>
</feature>
<keyword evidence="5 13" id="KW-0133">Cell shape</keyword>
<keyword evidence="10" id="KW-0012">Acyltransferase</keyword>
<evidence type="ECO:0000256" key="11">
    <source>
        <dbReference type="ARBA" id="ARBA00023316"/>
    </source>
</evidence>
<evidence type="ECO:0000256" key="12">
    <source>
        <dbReference type="ARBA" id="ARBA00060592"/>
    </source>
</evidence>
<feature type="active site" description="Proton donor/acceptor" evidence="13">
    <location>
        <position position="323"/>
    </location>
</feature>
<dbReference type="Proteomes" id="UP000271426">
    <property type="component" value="Chromosome"/>
</dbReference>
<accession>A0A3G6ISM5</accession>
<proteinExistence type="predicted"/>
<evidence type="ECO:0000256" key="4">
    <source>
        <dbReference type="ARBA" id="ARBA00022729"/>
    </source>
</evidence>
<sequence precursor="true">MEVVKLPNARGGRTAFLKVVGAVGAALLLASCTIGTNDEAQEQQQEVEKQHPPVVSVKDDAEDVSPIKPVEVKSEGDGLEKVTMTNEEGKKVKGKMSGDDESWSTDEVLGYGRTYTIEAKDKNGKTTKSSFTTIAPAYTAYGALSPIEGSEVGVGQTIAVRFPYAIEDRKAAQDAVTVSAEPAVEGAWYWLSPYEMRWRPENYWEPGTKVKVDAKLYGKNLGGGVYGEADNSTEFTIGNRVEAVADDNTKTMNVYNNGELVKSIPISMGSDQWPTPNGVYIIGDKNPTMIMDSETYGLAHSNGGYRLTVNYATQMSYSGIYVHAAPWSVWAQGSQNTSHGCINVTTEYAKWFQDYVKRGDIVTVKNTIGGVLNGADGLGDWNIDWGTWKKGNADQG</sequence>
<keyword evidence="11 13" id="KW-0961">Cell wall biogenesis/degradation</keyword>
<dbReference type="PANTHER" id="PTHR30582:SF2">
    <property type="entry name" value="L,D-TRANSPEPTIDASE YCIB-RELATED"/>
    <property type="match status" value="1"/>
</dbReference>
<dbReference type="Gene3D" id="2.60.40.3710">
    <property type="match status" value="1"/>
</dbReference>
<dbReference type="SUPFAM" id="SSF141523">
    <property type="entry name" value="L,D-transpeptidase catalytic domain-like"/>
    <property type="match status" value="1"/>
</dbReference>
<name>A0A3G6ISM5_9CORY</name>
<evidence type="ECO:0000256" key="3">
    <source>
        <dbReference type="ARBA" id="ARBA00022679"/>
    </source>
</evidence>
<dbReference type="EMBL" id="CP033898">
    <property type="protein sequence ID" value="AZA08641.1"/>
    <property type="molecule type" value="Genomic_DNA"/>
</dbReference>
<dbReference type="PROSITE" id="PS52029">
    <property type="entry name" value="LD_TPASE"/>
    <property type="match status" value="1"/>
</dbReference>
<dbReference type="Gene3D" id="2.60.40.3780">
    <property type="match status" value="1"/>
</dbReference>
<dbReference type="CDD" id="cd13432">
    <property type="entry name" value="LDT_IgD_like_2"/>
    <property type="match status" value="1"/>
</dbReference>
<dbReference type="KEGG" id="cpso:CPPEL_02530"/>
<evidence type="ECO:0000256" key="2">
    <source>
        <dbReference type="ARBA" id="ARBA00022475"/>
    </source>
</evidence>
<evidence type="ECO:0000256" key="8">
    <source>
        <dbReference type="ARBA" id="ARBA00023139"/>
    </source>
</evidence>
<keyword evidence="2" id="KW-1003">Cell membrane</keyword>
<gene>
    <name evidence="15" type="primary">lppS</name>
    <name evidence="15" type="ORF">CPPEL_02530</name>
</gene>
<dbReference type="GO" id="GO:0071555">
    <property type="term" value="P:cell wall organization"/>
    <property type="evidence" value="ECO:0007669"/>
    <property type="project" value="UniProtKB-UniRule"/>
</dbReference>
<dbReference type="GO" id="GO:0008360">
    <property type="term" value="P:regulation of cell shape"/>
    <property type="evidence" value="ECO:0007669"/>
    <property type="project" value="UniProtKB-UniRule"/>
</dbReference>
<evidence type="ECO:0000256" key="10">
    <source>
        <dbReference type="ARBA" id="ARBA00023315"/>
    </source>
</evidence>
<evidence type="ECO:0000256" key="9">
    <source>
        <dbReference type="ARBA" id="ARBA00023288"/>
    </source>
</evidence>
<evidence type="ECO:0000256" key="7">
    <source>
        <dbReference type="ARBA" id="ARBA00023136"/>
    </source>
</evidence>
<evidence type="ECO:0000256" key="5">
    <source>
        <dbReference type="ARBA" id="ARBA00022960"/>
    </source>
</evidence>
<dbReference type="InterPro" id="IPR005490">
    <property type="entry name" value="LD_TPept_cat_dom"/>
</dbReference>
<dbReference type="CDD" id="cd16913">
    <property type="entry name" value="YkuD_like"/>
    <property type="match status" value="1"/>
</dbReference>
<evidence type="ECO:0000256" key="6">
    <source>
        <dbReference type="ARBA" id="ARBA00022984"/>
    </source>
</evidence>
<dbReference type="PROSITE" id="PS51257">
    <property type="entry name" value="PROKAR_LIPOPROTEIN"/>
    <property type="match status" value="1"/>
</dbReference>
<dbReference type="GO" id="GO:0005576">
    <property type="term" value="C:extracellular region"/>
    <property type="evidence" value="ECO:0007669"/>
    <property type="project" value="TreeGrafter"/>
</dbReference>
<feature type="domain" description="L,D-TPase catalytic" evidence="14">
    <location>
        <begin position="241"/>
        <end position="365"/>
    </location>
</feature>
<dbReference type="Pfam" id="PF03734">
    <property type="entry name" value="YkuD"/>
    <property type="match status" value="1"/>
</dbReference>
<dbReference type="GO" id="GO:0071972">
    <property type="term" value="F:peptidoglycan L,D-transpeptidase activity"/>
    <property type="evidence" value="ECO:0007669"/>
    <property type="project" value="TreeGrafter"/>
</dbReference>
<keyword evidence="16" id="KW-1185">Reference proteome</keyword>
<protein>
    <submittedName>
        <fullName evidence="15">L,D-transpeptidase LppS</fullName>
        <ecNumber evidence="15">2.-.-.-</ecNumber>
    </submittedName>
</protein>
<keyword evidence="9" id="KW-0449">Lipoprotein</keyword>
<keyword evidence="4" id="KW-0732">Signal</keyword>
<reference evidence="15 16" key="1">
    <citation type="submission" date="2018-11" db="EMBL/GenBank/DDBJ databases">
        <authorList>
            <person name="Kleinhagauer T."/>
            <person name="Glaeser S.P."/>
            <person name="Spergser J."/>
            <person name="Ruckert C."/>
            <person name="Kaempfer P."/>
            <person name="Busse H.-J."/>
        </authorList>
    </citation>
    <scope>NUCLEOTIDE SEQUENCE [LARGE SCALE GENOMIC DNA]</scope>
    <source>
        <strain evidence="15 16">812CH</strain>
    </source>
</reference>
<dbReference type="Pfam" id="PF17964">
    <property type="entry name" value="Big_10"/>
    <property type="match status" value="1"/>
</dbReference>
<evidence type="ECO:0000259" key="14">
    <source>
        <dbReference type="PROSITE" id="PS52029"/>
    </source>
</evidence>
<dbReference type="GO" id="GO:0018104">
    <property type="term" value="P:peptidoglycan-protein cross-linking"/>
    <property type="evidence" value="ECO:0007669"/>
    <property type="project" value="TreeGrafter"/>
</dbReference>
<evidence type="ECO:0000256" key="1">
    <source>
        <dbReference type="ARBA" id="ARBA00004752"/>
    </source>
</evidence>
<keyword evidence="3 15" id="KW-0808">Transferase</keyword>
<dbReference type="FunFam" id="2.40.440.10:FF:000005">
    <property type="entry name" value="L,D-transpeptidase 2"/>
    <property type="match status" value="1"/>
</dbReference>
<dbReference type="Gene3D" id="2.40.440.10">
    <property type="entry name" value="L,D-transpeptidase catalytic domain-like"/>
    <property type="match status" value="1"/>
</dbReference>
<keyword evidence="8" id="KW-0564">Palmitate</keyword>
<dbReference type="UniPathway" id="UPA00219"/>
<dbReference type="PANTHER" id="PTHR30582">
    <property type="entry name" value="L,D-TRANSPEPTIDASE"/>
    <property type="match status" value="1"/>
</dbReference>
<evidence type="ECO:0000313" key="15">
    <source>
        <dbReference type="EMBL" id="AZA08641.1"/>
    </source>
</evidence>
<evidence type="ECO:0000256" key="13">
    <source>
        <dbReference type="PROSITE-ProRule" id="PRU01373"/>
    </source>
</evidence>
<dbReference type="EC" id="2.-.-.-" evidence="15"/>
<keyword evidence="7" id="KW-0472">Membrane</keyword>